<dbReference type="PANTHER" id="PTHR32063">
    <property type="match status" value="1"/>
</dbReference>
<feature type="transmembrane region" description="Helical" evidence="1">
    <location>
        <begin position="361"/>
        <end position="379"/>
    </location>
</feature>
<protein>
    <submittedName>
        <fullName evidence="2">Multidrug transporter</fullName>
    </submittedName>
</protein>
<feature type="transmembrane region" description="Helical" evidence="1">
    <location>
        <begin position="12"/>
        <end position="37"/>
    </location>
</feature>
<dbReference type="RefSeq" id="WP_032552338.1">
    <property type="nucleotide sequence ID" value="NZ_JFFR01000027.1"/>
</dbReference>
<dbReference type="STRING" id="212667.VFDL14_18810"/>
<comment type="caution">
    <text evidence="2">The sequence shown here is derived from an EMBL/GenBank/DDBJ whole genome shotgun (WGS) entry which is preliminary data.</text>
</comment>
<dbReference type="EMBL" id="JFFR01000027">
    <property type="protein sequence ID" value="KDN26979.1"/>
    <property type="molecule type" value="Genomic_DNA"/>
</dbReference>
<name>A0A066US53_9VIBR</name>
<dbReference type="Gene3D" id="3.30.2090.10">
    <property type="entry name" value="Multidrug efflux transporter AcrB TolC docking domain, DN and DC subdomains"/>
    <property type="match status" value="2"/>
</dbReference>
<sequence>MNNNTQAKGVIAWFACNPVAANLLMVLILVAGAFAVYHARIESFPSIPPTSITVSVSYDSGSASSAEEGVALKIENALQGVEGIKSLSSTSTGDDVTVTITKLSNYTLDALYQDVKTKVDSISDLPSSAKKPVITRQLELEDVISINLYGDIDQGVIQNYTDDLRLKLLASPKIQKVDYIGRRDEEIVIEVDEGKLIEHQLTLETVANQIAAESLNQTGGQLKSNQGTLILKAEQQKYSAHQYADLPIKHMTNGHVLLLSDIAEVKEQYADNSARTYYEGHASTGLTVKMYGKSNINDVARTVRDITNTYQATLPPDIQITLWNDQSEPIKSRLSLLLDNSLQGIFLVILLLALFLNIRVAFWVGIGLPVTFGGAMVLMGDSFWGLTLNELTTFGFIMALGIVVDDAVVIGESIYEHREKHGASLQSTISGAQKVATPTTFGVLTTMVAFMSMSLIEGELGKIFAQFALAAAFCLFFSLVESKLILPAHLAHVRMDSRAKSGLPLLWNKLQQRVLLMLKYFTFHIYKPCLKKVLDYRYAVVCVFLSLFVLIAGTLVTGKLKTVFFPEISTDNITIDLAFQEDAGFGLVLSETARVESIANQLSQQLTEEFGLLTPPIQSVLTDVSEQSAQLIIGLSSNDERPFSAAYVAKEWQSLVPTLEGIDSAIFAADMITDKAISIELRSKDKETIEQAGRNLTTYLSNIDGVFGIKGTLSQAQTQIDINVNPLGQSLGLTTSNLLQQLNFAYQGYEVQSFQKGEHEVKVKIQYPEERRKSIADLNYAKIRLSDGKVVPLTSVADISTRYVSKNIERIDGERVNVITADVDKETTSPDQVFLRLENTVFKELKDNYRDLQIVISGQQKEQEEISNSFYSVFTIALIGIYALLAIPLKSYFQPVLIMCTIPFGIIGALLGHLIQGIPMSILSLFGILALTGVVVNDSLLLISRFNTMRAGNFDSRQAIIEAGTGRLRAIILTSATTYFGLVPLLSETSPQSQFLIPAATSMGYGILFATAITLILVPALVMIQEDAKQIGSKLMSYLFNNGQEAQQHEI</sequence>
<feature type="transmembrane region" description="Helical" evidence="1">
    <location>
        <begin position="1003"/>
        <end position="1024"/>
    </location>
</feature>
<dbReference type="PRINTS" id="PR00702">
    <property type="entry name" value="ACRIFLAVINRP"/>
</dbReference>
<accession>A0A066US53</accession>
<feature type="transmembrane region" description="Helical" evidence="1">
    <location>
        <begin position="921"/>
        <end position="943"/>
    </location>
</feature>
<evidence type="ECO:0000256" key="1">
    <source>
        <dbReference type="SAM" id="Phobius"/>
    </source>
</evidence>
<dbReference type="GO" id="GO:0005886">
    <property type="term" value="C:plasma membrane"/>
    <property type="evidence" value="ECO:0007669"/>
    <property type="project" value="TreeGrafter"/>
</dbReference>
<dbReference type="Gene3D" id="3.30.70.1440">
    <property type="entry name" value="Multidrug efflux transporter AcrB pore domain"/>
    <property type="match status" value="1"/>
</dbReference>
<dbReference type="Gene3D" id="3.30.70.1430">
    <property type="entry name" value="Multidrug efflux transporter AcrB pore domain"/>
    <property type="match status" value="2"/>
</dbReference>
<feature type="transmembrane region" description="Helical" evidence="1">
    <location>
        <begin position="463"/>
        <end position="480"/>
    </location>
</feature>
<evidence type="ECO:0000313" key="2">
    <source>
        <dbReference type="EMBL" id="KDN26979.1"/>
    </source>
</evidence>
<dbReference type="Gene3D" id="1.20.1640.10">
    <property type="entry name" value="Multidrug efflux transporter AcrB transmembrane domain"/>
    <property type="match status" value="2"/>
</dbReference>
<dbReference type="GO" id="GO:0042910">
    <property type="term" value="F:xenobiotic transmembrane transporter activity"/>
    <property type="evidence" value="ECO:0007669"/>
    <property type="project" value="TreeGrafter"/>
</dbReference>
<feature type="transmembrane region" description="Helical" evidence="1">
    <location>
        <begin position="538"/>
        <end position="556"/>
    </location>
</feature>
<feature type="transmembrane region" description="Helical" evidence="1">
    <location>
        <begin position="896"/>
        <end position="915"/>
    </location>
</feature>
<dbReference type="SUPFAM" id="SSF82714">
    <property type="entry name" value="Multidrug efflux transporter AcrB TolC docking domain, DN and DC subdomains"/>
    <property type="match status" value="2"/>
</dbReference>
<reference evidence="2 3" key="1">
    <citation type="submission" date="2014-02" db="EMBL/GenBank/DDBJ databases">
        <title>Vibrio fortis Dalian14 Genome Sequencing.</title>
        <authorList>
            <person name="Wang Y."/>
            <person name="Song L."/>
            <person name="Liu G."/>
            <person name="Ding J."/>
        </authorList>
    </citation>
    <scope>NUCLEOTIDE SEQUENCE [LARGE SCALE GENOMIC DNA]</scope>
    <source>
        <strain evidence="2 3">Dalian14</strain>
    </source>
</reference>
<keyword evidence="3" id="KW-1185">Reference proteome</keyword>
<feature type="transmembrane region" description="Helical" evidence="1">
    <location>
        <begin position="870"/>
        <end position="889"/>
    </location>
</feature>
<keyword evidence="1" id="KW-1133">Transmembrane helix</keyword>
<keyword evidence="1" id="KW-0472">Membrane</keyword>
<evidence type="ECO:0000313" key="3">
    <source>
        <dbReference type="Proteomes" id="UP000027219"/>
    </source>
</evidence>
<dbReference type="OrthoDB" id="5287122at2"/>
<dbReference type="Pfam" id="PF00873">
    <property type="entry name" value="ACR_tran"/>
    <property type="match status" value="1"/>
</dbReference>
<dbReference type="SUPFAM" id="SSF82866">
    <property type="entry name" value="Multidrug efflux transporter AcrB transmembrane domain"/>
    <property type="match status" value="2"/>
</dbReference>
<dbReference type="SUPFAM" id="SSF82693">
    <property type="entry name" value="Multidrug efflux transporter AcrB pore domain, PN1, PN2, PC1 and PC2 subdomains"/>
    <property type="match status" value="2"/>
</dbReference>
<feature type="transmembrane region" description="Helical" evidence="1">
    <location>
        <begin position="435"/>
        <end position="456"/>
    </location>
</feature>
<dbReference type="InterPro" id="IPR001036">
    <property type="entry name" value="Acrflvin-R"/>
</dbReference>
<feature type="transmembrane region" description="Helical" evidence="1">
    <location>
        <begin position="391"/>
        <end position="415"/>
    </location>
</feature>
<dbReference type="PANTHER" id="PTHR32063:SF33">
    <property type="entry name" value="RND SUPERFAMILY EFFLUX PUMP PERMEASE COMPONENT"/>
    <property type="match status" value="1"/>
</dbReference>
<feature type="transmembrane region" description="Helical" evidence="1">
    <location>
        <begin position="336"/>
        <end position="355"/>
    </location>
</feature>
<dbReference type="AlphaFoldDB" id="A0A066US53"/>
<proteinExistence type="predicted"/>
<keyword evidence="1" id="KW-0812">Transmembrane</keyword>
<gene>
    <name evidence="2" type="ORF">VFDL14_18810</name>
</gene>
<dbReference type="InterPro" id="IPR027463">
    <property type="entry name" value="AcrB_DN_DC_subdom"/>
</dbReference>
<dbReference type="Gene3D" id="3.30.70.1320">
    <property type="entry name" value="Multidrug efflux transporter AcrB pore domain like"/>
    <property type="match status" value="1"/>
</dbReference>
<dbReference type="Proteomes" id="UP000027219">
    <property type="component" value="Unassembled WGS sequence"/>
</dbReference>
<feature type="transmembrane region" description="Helical" evidence="1">
    <location>
        <begin position="964"/>
        <end position="983"/>
    </location>
</feature>
<organism evidence="2 3">
    <name type="scientific">Vibrio fortis</name>
    <dbReference type="NCBI Taxonomy" id="212667"/>
    <lineage>
        <taxon>Bacteria</taxon>
        <taxon>Pseudomonadati</taxon>
        <taxon>Pseudomonadota</taxon>
        <taxon>Gammaproteobacteria</taxon>
        <taxon>Vibrionales</taxon>
        <taxon>Vibrionaceae</taxon>
        <taxon>Vibrio</taxon>
    </lineage>
</organism>